<dbReference type="OrthoDB" id="3939716at2759"/>
<feature type="signal peptide" evidence="2">
    <location>
        <begin position="1"/>
        <end position="19"/>
    </location>
</feature>
<proteinExistence type="predicted"/>
<organism evidence="3 4">
    <name type="scientific">Saccharata proteae CBS 121410</name>
    <dbReference type="NCBI Taxonomy" id="1314787"/>
    <lineage>
        <taxon>Eukaryota</taxon>
        <taxon>Fungi</taxon>
        <taxon>Dikarya</taxon>
        <taxon>Ascomycota</taxon>
        <taxon>Pezizomycotina</taxon>
        <taxon>Dothideomycetes</taxon>
        <taxon>Dothideomycetes incertae sedis</taxon>
        <taxon>Botryosphaeriales</taxon>
        <taxon>Saccharataceae</taxon>
        <taxon>Saccharata</taxon>
    </lineage>
</organism>
<evidence type="ECO:0000256" key="1">
    <source>
        <dbReference type="ARBA" id="ARBA00022669"/>
    </source>
</evidence>
<evidence type="ECO:0000313" key="4">
    <source>
        <dbReference type="Proteomes" id="UP000799776"/>
    </source>
</evidence>
<sequence>MYPLYSLSLFISFVRLGSCAYNLTNGTNSTTPTSSGQFPLTTDESCGADVGRMCVINGIFPFCSGNGFCGGDDQYCGQTCQPEYGSCVKPNSTLGNPACSWANSGNSPRCDGRCGADFGGRILWKYGSALQCFRWLPKWLCWWKFNCSLVVECNCAGYGDSCCYSVKYEGF</sequence>
<evidence type="ECO:0008006" key="5">
    <source>
        <dbReference type="Google" id="ProtNLM"/>
    </source>
</evidence>
<evidence type="ECO:0000256" key="2">
    <source>
        <dbReference type="SAM" id="SignalP"/>
    </source>
</evidence>
<dbReference type="Proteomes" id="UP000799776">
    <property type="component" value="Unassembled WGS sequence"/>
</dbReference>
<accession>A0A9P4HWY8</accession>
<dbReference type="InterPro" id="IPR036861">
    <property type="entry name" value="Endochitinase-like_sf"/>
</dbReference>
<feature type="chain" id="PRO_5040158398" description="Carbohydrate-binding module family 18 protein" evidence="2">
    <location>
        <begin position="20"/>
        <end position="171"/>
    </location>
</feature>
<keyword evidence="1" id="KW-0147">Chitin-binding</keyword>
<dbReference type="GO" id="GO:0008061">
    <property type="term" value="F:chitin binding"/>
    <property type="evidence" value="ECO:0007669"/>
    <property type="project" value="UniProtKB-KW"/>
</dbReference>
<name>A0A9P4HWY8_9PEZI</name>
<keyword evidence="4" id="KW-1185">Reference proteome</keyword>
<dbReference type="SUPFAM" id="SSF57016">
    <property type="entry name" value="Plant lectins/antimicrobial peptides"/>
    <property type="match status" value="1"/>
</dbReference>
<comment type="caution">
    <text evidence="3">The sequence shown here is derived from an EMBL/GenBank/DDBJ whole genome shotgun (WGS) entry which is preliminary data.</text>
</comment>
<keyword evidence="2" id="KW-0732">Signal</keyword>
<dbReference type="Gene3D" id="3.30.60.10">
    <property type="entry name" value="Endochitinase-like"/>
    <property type="match status" value="1"/>
</dbReference>
<evidence type="ECO:0000313" key="3">
    <source>
        <dbReference type="EMBL" id="KAF2088293.1"/>
    </source>
</evidence>
<dbReference type="AlphaFoldDB" id="A0A9P4HWY8"/>
<reference evidence="3" key="1">
    <citation type="journal article" date="2020" name="Stud. Mycol.">
        <title>101 Dothideomycetes genomes: a test case for predicting lifestyles and emergence of pathogens.</title>
        <authorList>
            <person name="Haridas S."/>
            <person name="Albert R."/>
            <person name="Binder M."/>
            <person name="Bloem J."/>
            <person name="Labutti K."/>
            <person name="Salamov A."/>
            <person name="Andreopoulos B."/>
            <person name="Baker S."/>
            <person name="Barry K."/>
            <person name="Bills G."/>
            <person name="Bluhm B."/>
            <person name="Cannon C."/>
            <person name="Castanera R."/>
            <person name="Culley D."/>
            <person name="Daum C."/>
            <person name="Ezra D."/>
            <person name="Gonzalez J."/>
            <person name="Henrissat B."/>
            <person name="Kuo A."/>
            <person name="Liang C."/>
            <person name="Lipzen A."/>
            <person name="Lutzoni F."/>
            <person name="Magnuson J."/>
            <person name="Mondo S."/>
            <person name="Nolan M."/>
            <person name="Ohm R."/>
            <person name="Pangilinan J."/>
            <person name="Park H.-J."/>
            <person name="Ramirez L."/>
            <person name="Alfaro M."/>
            <person name="Sun H."/>
            <person name="Tritt A."/>
            <person name="Yoshinaga Y."/>
            <person name="Zwiers L.-H."/>
            <person name="Turgeon B."/>
            <person name="Goodwin S."/>
            <person name="Spatafora J."/>
            <person name="Crous P."/>
            <person name="Grigoriev I."/>
        </authorList>
    </citation>
    <scope>NUCLEOTIDE SEQUENCE</scope>
    <source>
        <strain evidence="3">CBS 121410</strain>
    </source>
</reference>
<dbReference type="EMBL" id="ML978717">
    <property type="protein sequence ID" value="KAF2088293.1"/>
    <property type="molecule type" value="Genomic_DNA"/>
</dbReference>
<protein>
    <recommendedName>
        <fullName evidence="5">Carbohydrate-binding module family 18 protein</fullName>
    </recommendedName>
</protein>
<gene>
    <name evidence="3" type="ORF">K490DRAFT_56298</name>
</gene>